<gene>
    <name evidence="1" type="ORF">SMSP2_01552</name>
</gene>
<reference evidence="2" key="1">
    <citation type="submission" date="2017-02" db="EMBL/GenBank/DDBJ databases">
        <title>Comparative genomics and description of representatives of a novel lineage of planctomycetes thriving in anoxic sediments.</title>
        <authorList>
            <person name="Spring S."/>
            <person name="Bunk B."/>
            <person name="Sproer C."/>
        </authorList>
    </citation>
    <scope>NUCLEOTIDE SEQUENCE [LARGE SCALE GENOMIC DNA]</scope>
    <source>
        <strain evidence="2">SM-Chi-D1</strain>
    </source>
</reference>
<dbReference type="AlphaFoldDB" id="A0A1Q2MEQ4"/>
<proteinExistence type="predicted"/>
<organism evidence="1 2">
    <name type="scientific">Limihaloglobus sulfuriphilus</name>
    <dbReference type="NCBI Taxonomy" id="1851148"/>
    <lineage>
        <taxon>Bacteria</taxon>
        <taxon>Pseudomonadati</taxon>
        <taxon>Planctomycetota</taxon>
        <taxon>Phycisphaerae</taxon>
        <taxon>Sedimentisphaerales</taxon>
        <taxon>Sedimentisphaeraceae</taxon>
        <taxon>Limihaloglobus</taxon>
    </lineage>
</organism>
<name>A0A1Q2MEQ4_9BACT</name>
<accession>A0A1Q2MEQ4</accession>
<sequence>MWLPYASQLINNRQITEPSLGSTQVFACSENETLKGRSESRKWTKGAMKLQIVV</sequence>
<evidence type="ECO:0000313" key="1">
    <source>
        <dbReference type="EMBL" id="AQQ71186.1"/>
    </source>
</evidence>
<keyword evidence="2" id="KW-1185">Reference proteome</keyword>
<protein>
    <submittedName>
        <fullName evidence="1">Uncharacterized protein</fullName>
    </submittedName>
</protein>
<dbReference type="EMBL" id="CP019646">
    <property type="protein sequence ID" value="AQQ71186.1"/>
    <property type="molecule type" value="Genomic_DNA"/>
</dbReference>
<evidence type="ECO:0000313" key="2">
    <source>
        <dbReference type="Proteomes" id="UP000188181"/>
    </source>
</evidence>
<dbReference type="STRING" id="1851148.SMSP2_01552"/>
<dbReference type="Proteomes" id="UP000188181">
    <property type="component" value="Chromosome"/>
</dbReference>
<dbReference type="KEGG" id="pbas:SMSP2_01552"/>